<evidence type="ECO:0000313" key="3">
    <source>
        <dbReference type="Proteomes" id="UP001597169"/>
    </source>
</evidence>
<gene>
    <name evidence="2" type="ORF">ACFQ3J_19960</name>
</gene>
<dbReference type="InterPro" id="IPR048792">
    <property type="entry name" value="CarD_C"/>
</dbReference>
<accession>A0ABW3Q1F6</accession>
<evidence type="ECO:0000313" key="2">
    <source>
        <dbReference type="EMBL" id="MFD1130426.1"/>
    </source>
</evidence>
<keyword evidence="3" id="KW-1185">Reference proteome</keyword>
<reference evidence="3" key="1">
    <citation type="journal article" date="2019" name="Int. J. Syst. Evol. Microbiol.">
        <title>The Global Catalogue of Microorganisms (GCM) 10K type strain sequencing project: providing services to taxonomists for standard genome sequencing and annotation.</title>
        <authorList>
            <consortium name="The Broad Institute Genomics Platform"/>
            <consortium name="The Broad Institute Genome Sequencing Center for Infectious Disease"/>
            <person name="Wu L."/>
            <person name="Ma J."/>
        </authorList>
    </citation>
    <scope>NUCLEOTIDE SEQUENCE [LARGE SCALE GENOMIC DNA]</scope>
    <source>
        <strain evidence="3">CCUG 53519</strain>
    </source>
</reference>
<feature type="domain" description="CarD C-terminal" evidence="1">
    <location>
        <begin position="20"/>
        <end position="68"/>
    </location>
</feature>
<evidence type="ECO:0000259" key="1">
    <source>
        <dbReference type="Pfam" id="PF21095"/>
    </source>
</evidence>
<comment type="caution">
    <text evidence="2">The sequence shown here is derived from an EMBL/GenBank/DDBJ whole genome shotgun (WGS) entry which is preliminary data.</text>
</comment>
<sequence>MNLNFENSSCHRYLIKVIHAKRLLAIQNGKKTISLRDQQFLKEAKKLLYVEIAVVMVSTKDAVKHKIDSRLEKEFSAHLDEHELGS</sequence>
<dbReference type="Pfam" id="PF21095">
    <property type="entry name" value="CarD_C"/>
    <property type="match status" value="1"/>
</dbReference>
<dbReference type="Gene3D" id="1.20.58.1290">
    <property type="entry name" value="CarD-like, C-terminal domain"/>
    <property type="match status" value="1"/>
</dbReference>
<proteinExistence type="predicted"/>
<dbReference type="Proteomes" id="UP001597169">
    <property type="component" value="Unassembled WGS sequence"/>
</dbReference>
<name>A0ABW3Q1F6_9BACL</name>
<dbReference type="EMBL" id="JBHTKX010000003">
    <property type="protein sequence ID" value="MFD1130426.1"/>
    <property type="molecule type" value="Genomic_DNA"/>
</dbReference>
<protein>
    <recommendedName>
        <fullName evidence="1">CarD C-terminal domain-containing protein</fullName>
    </recommendedName>
</protein>
<dbReference type="InterPro" id="IPR042215">
    <property type="entry name" value="CarD-like_C"/>
</dbReference>
<dbReference type="RefSeq" id="WP_251583806.1">
    <property type="nucleotide sequence ID" value="NZ_JBHTKX010000003.1"/>
</dbReference>
<organism evidence="2 3">
    <name type="scientific">Paenibacillus provencensis</name>
    <dbReference type="NCBI Taxonomy" id="441151"/>
    <lineage>
        <taxon>Bacteria</taxon>
        <taxon>Bacillati</taxon>
        <taxon>Bacillota</taxon>
        <taxon>Bacilli</taxon>
        <taxon>Bacillales</taxon>
        <taxon>Paenibacillaceae</taxon>
        <taxon>Paenibacillus</taxon>
    </lineage>
</organism>